<evidence type="ECO:0000256" key="4">
    <source>
        <dbReference type="ARBA" id="ARBA00023242"/>
    </source>
</evidence>
<evidence type="ECO:0000313" key="7">
    <source>
        <dbReference type="Proteomes" id="UP000694844"/>
    </source>
</evidence>
<name>A0A8B8B9F5_CRAVI</name>
<dbReference type="PANTHER" id="PTHR12465">
    <property type="entry name" value="UBIQUITIN SPECIFIC PROTEASE HOMOLOG 49"/>
    <property type="match status" value="1"/>
</dbReference>
<protein>
    <recommendedName>
        <fullName evidence="3 6">Mediator of RNA polymerase II transcription subunit 20</fullName>
    </recommendedName>
    <alternativeName>
        <fullName evidence="5 6">Mediator complex subunit 20</fullName>
    </alternativeName>
</protein>
<keyword evidence="7" id="KW-1185">Reference proteome</keyword>
<keyword evidence="6" id="KW-0804">Transcription</keyword>
<evidence type="ECO:0000256" key="6">
    <source>
        <dbReference type="RuleBase" id="RU364152"/>
    </source>
</evidence>
<dbReference type="AlphaFoldDB" id="A0A8B8B9F5"/>
<sequence length="218" mass="24208">MGVVCVFTCPVPEGKSGQQVVDGLQRQVEMMGAIKAGNFLVDCETYQSNPQNVTQTPGQQCVVHILHNSEHPATCFAVTESGQILVSDLLFEDLMSKLTMAKAGRESFYSQRKGFKIESRGQRYEIGDFVIKIGSVSLASNFKGILVEVEYCPCVILNDCWNMMKELLQSMVGNSAETPPPVLKHKPDTEYSPSDTILQYLEHFNNFRKTVPAPPPSR</sequence>
<comment type="similarity">
    <text evidence="2 6">Belongs to the Mediator complex subunit 20 family.</text>
</comment>
<dbReference type="GO" id="GO:0006357">
    <property type="term" value="P:regulation of transcription by RNA polymerase II"/>
    <property type="evidence" value="ECO:0007669"/>
    <property type="project" value="InterPro"/>
</dbReference>
<reference evidence="8" key="1">
    <citation type="submission" date="2025-08" db="UniProtKB">
        <authorList>
            <consortium name="RefSeq"/>
        </authorList>
    </citation>
    <scope>IDENTIFICATION</scope>
    <source>
        <tissue evidence="8">Whole sample</tissue>
    </source>
</reference>
<accession>A0A8B8B9F5</accession>
<evidence type="ECO:0000256" key="1">
    <source>
        <dbReference type="ARBA" id="ARBA00004123"/>
    </source>
</evidence>
<comment type="subunit">
    <text evidence="6">Component of the Mediator complex.</text>
</comment>
<dbReference type="GeneID" id="111108449"/>
<evidence type="ECO:0000256" key="2">
    <source>
        <dbReference type="ARBA" id="ARBA00010743"/>
    </source>
</evidence>
<comment type="subcellular location">
    <subcellularLocation>
        <location evidence="1 6">Nucleus</location>
    </subcellularLocation>
</comment>
<evidence type="ECO:0000313" key="8">
    <source>
        <dbReference type="RefSeq" id="XP_022300055.1"/>
    </source>
</evidence>
<gene>
    <name evidence="8" type="primary">LOC111108449</name>
    <name evidence="6" type="synonym">MED20</name>
</gene>
<dbReference type="GO" id="GO:0016592">
    <property type="term" value="C:mediator complex"/>
    <property type="evidence" value="ECO:0007669"/>
    <property type="project" value="InterPro"/>
</dbReference>
<keyword evidence="6" id="KW-0010">Activator</keyword>
<dbReference type="GO" id="GO:0003713">
    <property type="term" value="F:transcription coactivator activity"/>
    <property type="evidence" value="ECO:0007669"/>
    <property type="project" value="TreeGrafter"/>
</dbReference>
<dbReference type="OrthoDB" id="1854899at2759"/>
<proteinExistence type="inferred from homology"/>
<keyword evidence="4 6" id="KW-0539">Nucleus</keyword>
<dbReference type="KEGG" id="cvn:111108449"/>
<dbReference type="Proteomes" id="UP000694844">
    <property type="component" value="Chromosome 8"/>
</dbReference>
<organism evidence="7 8">
    <name type="scientific">Crassostrea virginica</name>
    <name type="common">Eastern oyster</name>
    <dbReference type="NCBI Taxonomy" id="6565"/>
    <lineage>
        <taxon>Eukaryota</taxon>
        <taxon>Metazoa</taxon>
        <taxon>Spiralia</taxon>
        <taxon>Lophotrochozoa</taxon>
        <taxon>Mollusca</taxon>
        <taxon>Bivalvia</taxon>
        <taxon>Autobranchia</taxon>
        <taxon>Pteriomorphia</taxon>
        <taxon>Ostreida</taxon>
        <taxon>Ostreoidea</taxon>
        <taxon>Ostreidae</taxon>
        <taxon>Crassostrea</taxon>
    </lineage>
</organism>
<keyword evidence="6" id="KW-0805">Transcription regulation</keyword>
<dbReference type="PANTHER" id="PTHR12465:SF0">
    <property type="entry name" value="MEDIATOR OF RNA POLYMERASE II TRANSCRIPTION SUBUNIT 20"/>
    <property type="match status" value="1"/>
</dbReference>
<dbReference type="InterPro" id="IPR013921">
    <property type="entry name" value="Mediator_Med20"/>
</dbReference>
<dbReference type="Pfam" id="PF08612">
    <property type="entry name" value="Med20"/>
    <property type="match status" value="1"/>
</dbReference>
<dbReference type="RefSeq" id="XP_022300055.1">
    <property type="nucleotide sequence ID" value="XM_022444347.1"/>
</dbReference>
<comment type="function">
    <text evidence="6">Component of the Mediator complex, a coactivator involved in the regulated transcription of nearly all RNA polymerase II-dependent genes. Mediator functions as a bridge to convey information from gene-specific regulatory proteins to the basal RNA polymerase II transcription machinery. Mediator is recruited to promoters by direct interactions with regulatory proteins and serves as a scaffold for the assembly of a functional preinitiation complex with RNA polymerase II and the general transcription factors.</text>
</comment>
<evidence type="ECO:0000256" key="3">
    <source>
        <dbReference type="ARBA" id="ARBA00019690"/>
    </source>
</evidence>
<evidence type="ECO:0000256" key="5">
    <source>
        <dbReference type="ARBA" id="ARBA00031954"/>
    </source>
</evidence>